<evidence type="ECO:0000313" key="5">
    <source>
        <dbReference type="EMBL" id="KEZ20572.1"/>
    </source>
</evidence>
<dbReference type="InterPro" id="IPR045857">
    <property type="entry name" value="O16G_dom_2"/>
</dbReference>
<dbReference type="Pfam" id="PF00128">
    <property type="entry name" value="Alpha-amylase"/>
    <property type="match status" value="1"/>
</dbReference>
<dbReference type="Proteomes" id="UP000028533">
    <property type="component" value="Unassembled WGS sequence"/>
</dbReference>
<dbReference type="CDD" id="cd11333">
    <property type="entry name" value="AmyAc_SI_OligoGlu_DGase"/>
    <property type="match status" value="1"/>
</dbReference>
<keyword evidence="3" id="KW-0326">Glycosidase</keyword>
<dbReference type="InterPro" id="IPR017853">
    <property type="entry name" value="GH"/>
</dbReference>
<feature type="domain" description="Glycosyl hydrolase family 13 catalytic" evidence="4">
    <location>
        <begin position="13"/>
        <end position="401"/>
    </location>
</feature>
<dbReference type="InterPro" id="IPR006047">
    <property type="entry name" value="GH13_cat_dom"/>
</dbReference>
<name>A0A084ERI0_MYCCA</name>
<evidence type="ECO:0000256" key="2">
    <source>
        <dbReference type="ARBA" id="ARBA00022801"/>
    </source>
</evidence>
<dbReference type="AlphaFoldDB" id="A0A084ERI0"/>
<dbReference type="SUPFAM" id="SSF51445">
    <property type="entry name" value="(Trans)glycosidases"/>
    <property type="match status" value="1"/>
</dbReference>
<reference evidence="5 6" key="1">
    <citation type="submission" date="2014-02" db="EMBL/GenBank/DDBJ databases">
        <title>Genome sequence of Mycoplasma capricolum subsp. capricolum strain 14232.</title>
        <authorList>
            <person name="Sirand-Pugnet P."/>
            <person name="Breton M."/>
            <person name="Dordet-Frisoni E."/>
            <person name="Baranowski E."/>
            <person name="Barre A."/>
            <person name="Couture C."/>
            <person name="Dupuy V."/>
            <person name="Gaurivaud P."/>
            <person name="Jacob D."/>
            <person name="Lemaitre C."/>
            <person name="Manso-Silvan L."/>
            <person name="Nikolski M."/>
            <person name="Nouvel L.-X."/>
            <person name="Poumarat F."/>
            <person name="Tardy F."/>
            <person name="Thebault P."/>
            <person name="Theil S."/>
            <person name="Citti C."/>
            <person name="Thiaucourt F."/>
            <person name="Blanchard A."/>
        </authorList>
    </citation>
    <scope>NUCLEOTIDE SEQUENCE [LARGE SCALE GENOMIC DNA]</scope>
    <source>
        <strain evidence="5 6">14232</strain>
    </source>
</reference>
<evidence type="ECO:0000259" key="4">
    <source>
        <dbReference type="SMART" id="SM00642"/>
    </source>
</evidence>
<dbReference type="SMART" id="SM00642">
    <property type="entry name" value="Aamy"/>
    <property type="match status" value="1"/>
</dbReference>
<dbReference type="RefSeq" id="WP_036431203.1">
    <property type="nucleotide sequence ID" value="NZ_JFDO01000004.1"/>
</dbReference>
<gene>
    <name evidence="5" type="primary">dexA</name>
    <name evidence="5" type="ORF">MCAPa_1480</name>
</gene>
<evidence type="ECO:0000256" key="1">
    <source>
        <dbReference type="ARBA" id="ARBA00008061"/>
    </source>
</evidence>
<dbReference type="InterPro" id="IPR013780">
    <property type="entry name" value="Glyco_hydro_b"/>
</dbReference>
<dbReference type="GO" id="GO:0009313">
    <property type="term" value="P:oligosaccharide catabolic process"/>
    <property type="evidence" value="ECO:0007669"/>
    <property type="project" value="TreeGrafter"/>
</dbReference>
<keyword evidence="2" id="KW-0378">Hydrolase</keyword>
<protein>
    <submittedName>
        <fullName evidence="5">Putative Oligo-1,6-glucosidase</fullName>
    </submittedName>
</protein>
<dbReference type="Gene3D" id="3.20.20.80">
    <property type="entry name" value="Glycosidases"/>
    <property type="match status" value="1"/>
</dbReference>
<comment type="caution">
    <text evidence="5">The sequence shown here is derived from an EMBL/GenBank/DDBJ whole genome shotgun (WGS) entry which is preliminary data.</text>
</comment>
<proteinExistence type="inferred from homology"/>
<accession>A0A084ERI0</accession>
<dbReference type="EMBL" id="JFDO01000004">
    <property type="protein sequence ID" value="KEZ20572.1"/>
    <property type="molecule type" value="Genomic_DNA"/>
</dbReference>
<dbReference type="GO" id="GO:0004556">
    <property type="term" value="F:alpha-amylase activity"/>
    <property type="evidence" value="ECO:0007669"/>
    <property type="project" value="TreeGrafter"/>
</dbReference>
<organism evidence="5 6">
    <name type="scientific">Mycoplasma capricolum subsp. capricolum 14232</name>
    <dbReference type="NCBI Taxonomy" id="1188238"/>
    <lineage>
        <taxon>Bacteria</taxon>
        <taxon>Bacillati</taxon>
        <taxon>Mycoplasmatota</taxon>
        <taxon>Mollicutes</taxon>
        <taxon>Mycoplasmataceae</taxon>
        <taxon>Mycoplasma</taxon>
    </lineage>
</organism>
<dbReference type="PANTHER" id="PTHR10357">
    <property type="entry name" value="ALPHA-AMYLASE FAMILY MEMBER"/>
    <property type="match status" value="1"/>
</dbReference>
<dbReference type="FunFam" id="3.90.400.10:FF:000002">
    <property type="entry name" value="Sucrose isomerase"/>
    <property type="match status" value="1"/>
</dbReference>
<dbReference type="Gene3D" id="2.60.40.1180">
    <property type="entry name" value="Golgi alpha-mannosidase II"/>
    <property type="match status" value="1"/>
</dbReference>
<dbReference type="FunFam" id="3.20.20.80:FF:000064">
    <property type="entry name" value="Oligo-1,6-glucosidase"/>
    <property type="match status" value="1"/>
</dbReference>
<comment type="similarity">
    <text evidence="1">Belongs to the glycosyl hydrolase 13 family.</text>
</comment>
<dbReference type="SUPFAM" id="SSF51011">
    <property type="entry name" value="Glycosyl hydrolase domain"/>
    <property type="match status" value="1"/>
</dbReference>
<sequence length="534" mass="63083">MANYWWKNTVVYEMYLQSFKDSNNDGIGDLDGAIEKLEYLKELGIGAIWLTPIYDSPLVDNGYDISNYQSINQIYGGLEKFKKFVDKANELNIGIIMDLVLNHTSDQHEWFKQSRSSKTNPYRDYYIWRDQPNDITSAFGGSAWTYDKTTNQYYFHMFAKEQPDLNWQNPKVREEIAKMVKWWCDFGIMGFRLDVIELLGKRIDQKILSNGPMLHKYIQDLRKNSWDSNEFLTVGECWSADIDHAIQYSNEKNEEFSMIFNFEPVTSFFNKDNKYKKKAVDFLELKQIYKKWQQGLHNKGWSGLFLSNHDLPRMVSRYGNDQKYRIQSAKTLLTTIFLMQGTPFIHQGDEIGMTNVNWTDLNKYKDVEIKNTYQSEVLKNKTLTYDQFIEGILENSRDHSRTPYQWDDSKYAGFSNHQPWIDVNGNYKEINAKNELNNPNGIYHYLKKLIKFREESNYSQLIIDAKFELLDPNNTKLFAYSRIDQNRSIKIIANWSDEQVNISHLISQDNKIILNTEIDFDQNTLKPWQTIIVE</sequence>
<evidence type="ECO:0000256" key="3">
    <source>
        <dbReference type="ARBA" id="ARBA00023295"/>
    </source>
</evidence>
<evidence type="ECO:0000313" key="6">
    <source>
        <dbReference type="Proteomes" id="UP000028533"/>
    </source>
</evidence>
<dbReference type="PANTHER" id="PTHR10357:SF179">
    <property type="entry name" value="NEUTRAL AND BASIC AMINO ACID TRANSPORT PROTEIN RBAT"/>
    <property type="match status" value="1"/>
</dbReference>
<dbReference type="Gene3D" id="3.90.400.10">
    <property type="entry name" value="Oligo-1,6-glucosidase, Domain 2"/>
    <property type="match status" value="1"/>
</dbReference>